<dbReference type="NCBIfam" id="TIGR00973">
    <property type="entry name" value="leuA_bact"/>
    <property type="match status" value="1"/>
</dbReference>
<name>A0A1F7UUK4_9BACT</name>
<dbReference type="SMART" id="SM00917">
    <property type="entry name" value="LeuA_dimer"/>
    <property type="match status" value="1"/>
</dbReference>
<organism evidence="13 14">
    <name type="scientific">Candidatus Uhrbacteria bacterium RIFCSPLOWO2_01_FULL_47_25</name>
    <dbReference type="NCBI Taxonomy" id="1802402"/>
    <lineage>
        <taxon>Bacteria</taxon>
        <taxon>Candidatus Uhriibacteriota</taxon>
    </lineage>
</organism>
<evidence type="ECO:0000313" key="14">
    <source>
        <dbReference type="Proteomes" id="UP000176846"/>
    </source>
</evidence>
<dbReference type="Gene3D" id="3.30.160.270">
    <property type="match status" value="1"/>
</dbReference>
<evidence type="ECO:0000256" key="10">
    <source>
        <dbReference type="ARBA" id="ARBA00023304"/>
    </source>
</evidence>
<comment type="similarity">
    <text evidence="2 11">Belongs to the alpha-IPM synthase/homocitrate synthase family. LeuA type 1 subfamily.</text>
</comment>
<evidence type="ECO:0000256" key="2">
    <source>
        <dbReference type="ARBA" id="ARBA00009396"/>
    </source>
</evidence>
<dbReference type="SUPFAM" id="SSF110921">
    <property type="entry name" value="2-isopropylmalate synthase LeuA, allosteric (dimerisation) domain"/>
    <property type="match status" value="1"/>
</dbReference>
<dbReference type="GO" id="GO:0003985">
    <property type="term" value="F:acetyl-CoA C-acetyltransferase activity"/>
    <property type="evidence" value="ECO:0007669"/>
    <property type="project" value="UniProtKB-UniRule"/>
</dbReference>
<feature type="binding site" evidence="11">
    <location>
        <position position="206"/>
    </location>
    <ligand>
        <name>Mn(2+)</name>
        <dbReference type="ChEBI" id="CHEBI:29035"/>
    </ligand>
</feature>
<dbReference type="InterPro" id="IPR002034">
    <property type="entry name" value="AIPM/Hcit_synth_CS"/>
</dbReference>
<keyword evidence="10 11" id="KW-0100">Branched-chain amino acid biosynthesis</keyword>
<keyword evidence="5 11" id="KW-0432">Leucine biosynthesis</keyword>
<feature type="binding site" evidence="11">
    <location>
        <position position="240"/>
    </location>
    <ligand>
        <name>Mn(2+)</name>
        <dbReference type="ChEBI" id="CHEBI:29035"/>
    </ligand>
</feature>
<sequence length="524" mass="57363">MTAAEKVQIFDTTLRDGEQSPGATMNTGEKVLMARQLERLGVDVIEAGFAASSPGDFEAVKRVAEAVKRPIVLSLARTRPKDIENALKSVANARRPGIHIFIATSKLHMRKKLGMSPNEVLDAACRAVEFAGRFIDYIEFSAEDASRSDPDYLVQVFGEVIKAGATTLNVPDTTGYAVPEEFGALFRYLISHTPGGQRVCWSAHCHNDLGLAVANSLSAVKNGARQIECTINGIGERAGNCSSEEVVMAMKTRRDFFGLATNIATREIYPTSRLLSHITGLTVPINKPIVGDNAFAHEAGIHQDGVLKEKRTYEIMRPRDVGMASNKLVMGKHSGRSGFVDRLKTLGLLRPDVDIDKAFARFKELADLKKSIYEDDLRVLIAKLVLETQERYELVRVAPSAVINLSDKQHRRHHLTRARATVTIRVDGKPKTLKAEGDGMVDACALAIGKLTGHPFKLERYGGSKMTGGAEAQGQISCRIRVGEMSMDGHGVHTDVVTASALAFVNALNRLEMWDRYRQRNGGV</sequence>
<dbReference type="Gene3D" id="3.20.20.70">
    <property type="entry name" value="Aldolase class I"/>
    <property type="match status" value="1"/>
</dbReference>
<dbReference type="InterPro" id="IPR050073">
    <property type="entry name" value="2-IPM_HCS-like"/>
</dbReference>
<dbReference type="AlphaFoldDB" id="A0A1F7UUK4"/>
<dbReference type="InterPro" id="IPR013709">
    <property type="entry name" value="2-isopropylmalate_synth_dimer"/>
</dbReference>
<comment type="cofactor">
    <cofactor evidence="11">
        <name>Mn(2+)</name>
        <dbReference type="ChEBI" id="CHEBI:29035"/>
    </cofactor>
</comment>
<dbReference type="InterPro" id="IPR036230">
    <property type="entry name" value="LeuA_allosteric_dom_sf"/>
</dbReference>
<evidence type="ECO:0000259" key="12">
    <source>
        <dbReference type="PROSITE" id="PS50991"/>
    </source>
</evidence>
<dbReference type="HAMAP" id="MF_01025">
    <property type="entry name" value="LeuA_type1"/>
    <property type="match status" value="1"/>
</dbReference>
<evidence type="ECO:0000256" key="8">
    <source>
        <dbReference type="ARBA" id="ARBA00022723"/>
    </source>
</evidence>
<dbReference type="CDD" id="cd07940">
    <property type="entry name" value="DRE_TIM_IPMS"/>
    <property type="match status" value="1"/>
</dbReference>
<keyword evidence="8 11" id="KW-0479">Metal-binding</keyword>
<evidence type="ECO:0000256" key="3">
    <source>
        <dbReference type="ARBA" id="ARBA00012973"/>
    </source>
</evidence>
<dbReference type="InterPro" id="IPR013785">
    <property type="entry name" value="Aldolase_TIM"/>
</dbReference>
<dbReference type="GO" id="GO:0009098">
    <property type="term" value="P:L-leucine biosynthetic process"/>
    <property type="evidence" value="ECO:0007669"/>
    <property type="project" value="UniProtKB-UniRule"/>
</dbReference>
<reference evidence="13 14" key="1">
    <citation type="journal article" date="2016" name="Nat. Commun.">
        <title>Thousands of microbial genomes shed light on interconnected biogeochemical processes in an aquifer system.</title>
        <authorList>
            <person name="Anantharaman K."/>
            <person name="Brown C.T."/>
            <person name="Hug L.A."/>
            <person name="Sharon I."/>
            <person name="Castelle C.J."/>
            <person name="Probst A.J."/>
            <person name="Thomas B.C."/>
            <person name="Singh A."/>
            <person name="Wilkins M.J."/>
            <person name="Karaoz U."/>
            <person name="Brodie E.L."/>
            <person name="Williams K.H."/>
            <person name="Hubbard S.S."/>
            <person name="Banfield J.F."/>
        </authorList>
    </citation>
    <scope>NUCLEOTIDE SEQUENCE [LARGE SCALE GENOMIC DNA]</scope>
</reference>
<dbReference type="GO" id="GO:0003852">
    <property type="term" value="F:2-isopropylmalate synthase activity"/>
    <property type="evidence" value="ECO:0007669"/>
    <property type="project" value="UniProtKB-UniRule"/>
</dbReference>
<dbReference type="Proteomes" id="UP000176846">
    <property type="component" value="Unassembled WGS sequence"/>
</dbReference>
<comment type="function">
    <text evidence="11">Catalyzes the condensation of the acetyl group of acetyl-CoA with 3-methyl-2-oxobutanoate (2-ketoisovalerate) to form 3-carboxy-3-hydroxy-4-methylpentanoate (2-isopropylmalate).</text>
</comment>
<dbReference type="Gene3D" id="1.10.238.260">
    <property type="match status" value="1"/>
</dbReference>
<dbReference type="InterPro" id="IPR005671">
    <property type="entry name" value="LeuA_bact_synth"/>
</dbReference>
<evidence type="ECO:0000256" key="5">
    <source>
        <dbReference type="ARBA" id="ARBA00022430"/>
    </source>
</evidence>
<dbReference type="PROSITE" id="PS50991">
    <property type="entry name" value="PYR_CT"/>
    <property type="match status" value="1"/>
</dbReference>
<dbReference type="PANTHER" id="PTHR10277">
    <property type="entry name" value="HOMOCITRATE SYNTHASE-RELATED"/>
    <property type="match status" value="1"/>
</dbReference>
<evidence type="ECO:0000256" key="4">
    <source>
        <dbReference type="ARBA" id="ARBA00018198"/>
    </source>
</evidence>
<dbReference type="InterPro" id="IPR054691">
    <property type="entry name" value="LeuA/HCS_post-cat"/>
</dbReference>
<feature type="domain" description="Pyruvate carboxyltransferase" evidence="12">
    <location>
        <begin position="7"/>
        <end position="269"/>
    </location>
</feature>
<dbReference type="EMBL" id="MGEK01000024">
    <property type="protein sequence ID" value="OGL81973.1"/>
    <property type="molecule type" value="Genomic_DNA"/>
</dbReference>
<evidence type="ECO:0000256" key="1">
    <source>
        <dbReference type="ARBA" id="ARBA00004689"/>
    </source>
</evidence>
<dbReference type="PANTHER" id="PTHR10277:SF9">
    <property type="entry name" value="2-ISOPROPYLMALATE SYNTHASE 1, CHLOROPLASTIC-RELATED"/>
    <property type="match status" value="1"/>
</dbReference>
<gene>
    <name evidence="11" type="primary">leuA</name>
    <name evidence="13" type="ORF">A2936_05390</name>
</gene>
<keyword evidence="9 11" id="KW-0464">Manganese</keyword>
<dbReference type="FunFam" id="1.10.238.260:FF:000001">
    <property type="entry name" value="2-isopropylmalate synthase"/>
    <property type="match status" value="1"/>
</dbReference>
<dbReference type="GO" id="GO:0005737">
    <property type="term" value="C:cytoplasm"/>
    <property type="evidence" value="ECO:0007669"/>
    <property type="project" value="UniProtKB-UniRule"/>
</dbReference>
<evidence type="ECO:0000256" key="7">
    <source>
        <dbReference type="ARBA" id="ARBA00022679"/>
    </source>
</evidence>
<dbReference type="FunFam" id="3.20.20.70:FF:000010">
    <property type="entry name" value="2-isopropylmalate synthase"/>
    <property type="match status" value="1"/>
</dbReference>
<keyword evidence="6 11" id="KW-0028">Amino-acid biosynthesis</keyword>
<comment type="subunit">
    <text evidence="11">Homodimer.</text>
</comment>
<dbReference type="PROSITE" id="PS00816">
    <property type="entry name" value="AIPM_HOMOCIT_SYNTH_2"/>
    <property type="match status" value="1"/>
</dbReference>
<evidence type="ECO:0000256" key="6">
    <source>
        <dbReference type="ARBA" id="ARBA00022605"/>
    </source>
</evidence>
<accession>A0A1F7UUK4</accession>
<dbReference type="UniPathway" id="UPA00048">
    <property type="reaction ID" value="UER00070"/>
</dbReference>
<evidence type="ECO:0000256" key="11">
    <source>
        <dbReference type="HAMAP-Rule" id="MF_01025"/>
    </source>
</evidence>
<dbReference type="Pfam" id="PF22617">
    <property type="entry name" value="HCS_D2"/>
    <property type="match status" value="1"/>
</dbReference>
<feature type="region of interest" description="Regulatory domain" evidence="11">
    <location>
        <begin position="393"/>
        <end position="524"/>
    </location>
</feature>
<proteinExistence type="inferred from homology"/>
<evidence type="ECO:0000313" key="13">
    <source>
        <dbReference type="EMBL" id="OGL81973.1"/>
    </source>
</evidence>
<feature type="binding site" evidence="11">
    <location>
        <position position="16"/>
    </location>
    <ligand>
        <name>Mn(2+)</name>
        <dbReference type="ChEBI" id="CHEBI:29035"/>
    </ligand>
</feature>
<dbReference type="PROSITE" id="PS00815">
    <property type="entry name" value="AIPM_HOMOCIT_SYNTH_1"/>
    <property type="match status" value="1"/>
</dbReference>
<feature type="binding site" evidence="11">
    <location>
        <position position="204"/>
    </location>
    <ligand>
        <name>Mn(2+)</name>
        <dbReference type="ChEBI" id="CHEBI:29035"/>
    </ligand>
</feature>
<dbReference type="EC" id="2.3.3.13" evidence="3 11"/>
<protein>
    <recommendedName>
        <fullName evidence="4 11">2-isopropylmalate synthase</fullName>
        <ecNumber evidence="3 11">2.3.3.13</ecNumber>
    </recommendedName>
    <alternativeName>
        <fullName evidence="11">Alpha-IPM synthase</fullName>
    </alternativeName>
    <alternativeName>
        <fullName evidence="11">Alpha-isopropylmalate synthase</fullName>
    </alternativeName>
</protein>
<keyword evidence="11" id="KW-0963">Cytoplasm</keyword>
<dbReference type="SUPFAM" id="SSF51569">
    <property type="entry name" value="Aldolase"/>
    <property type="match status" value="1"/>
</dbReference>
<keyword evidence="7 11" id="KW-0808">Transferase</keyword>
<comment type="caution">
    <text evidence="13">The sequence shown here is derived from an EMBL/GenBank/DDBJ whole genome shotgun (WGS) entry which is preliminary data.</text>
</comment>
<dbReference type="Pfam" id="PF00682">
    <property type="entry name" value="HMGL-like"/>
    <property type="match status" value="1"/>
</dbReference>
<evidence type="ECO:0000256" key="9">
    <source>
        <dbReference type="ARBA" id="ARBA00023211"/>
    </source>
</evidence>
<dbReference type="GO" id="GO:0030145">
    <property type="term" value="F:manganese ion binding"/>
    <property type="evidence" value="ECO:0007669"/>
    <property type="project" value="UniProtKB-UniRule"/>
</dbReference>
<dbReference type="InterPro" id="IPR000891">
    <property type="entry name" value="PYR_CT"/>
</dbReference>
<dbReference type="NCBIfam" id="NF002086">
    <property type="entry name" value="PRK00915.1-3"/>
    <property type="match status" value="1"/>
</dbReference>
<dbReference type="Pfam" id="PF08502">
    <property type="entry name" value="LeuA_dimer"/>
    <property type="match status" value="1"/>
</dbReference>
<comment type="catalytic activity">
    <reaction evidence="11">
        <text>3-methyl-2-oxobutanoate + acetyl-CoA + H2O = (2S)-2-isopropylmalate + CoA + H(+)</text>
        <dbReference type="Rhea" id="RHEA:21524"/>
        <dbReference type="ChEBI" id="CHEBI:1178"/>
        <dbReference type="ChEBI" id="CHEBI:11851"/>
        <dbReference type="ChEBI" id="CHEBI:15377"/>
        <dbReference type="ChEBI" id="CHEBI:15378"/>
        <dbReference type="ChEBI" id="CHEBI:57287"/>
        <dbReference type="ChEBI" id="CHEBI:57288"/>
        <dbReference type="EC" id="2.3.3.13"/>
    </reaction>
</comment>
<comment type="pathway">
    <text evidence="1 11">Amino-acid biosynthesis; L-leucine biosynthesis; L-leucine from 3-methyl-2-oxobutanoate: step 1/4.</text>
</comment>